<evidence type="ECO:0000313" key="3">
    <source>
        <dbReference type="Proteomes" id="UP000516645"/>
    </source>
</evidence>
<protein>
    <submittedName>
        <fullName evidence="2">Uncharacterized protein</fullName>
    </submittedName>
</protein>
<feature type="region of interest" description="Disordered" evidence="1">
    <location>
        <begin position="190"/>
        <end position="226"/>
    </location>
</feature>
<feature type="region of interest" description="Disordered" evidence="1">
    <location>
        <begin position="1"/>
        <end position="23"/>
    </location>
</feature>
<keyword evidence="3" id="KW-1185">Reference proteome</keyword>
<accession>A0A7L7SIP7</accession>
<name>A0A7L7SIP7_9CAUD</name>
<evidence type="ECO:0000256" key="1">
    <source>
        <dbReference type="SAM" id="MobiDB-lite"/>
    </source>
</evidence>
<dbReference type="GeneID" id="65128332"/>
<reference evidence="2 3" key="1">
    <citation type="submission" date="2020-07" db="EMBL/GenBank/DDBJ databases">
        <authorList>
            <person name="Bortz R.L."/>
            <person name="Bai C."/>
            <person name="Brody A."/>
            <person name="Douse D."/>
            <person name="Feder N.M."/>
            <person name="Fischer E."/>
            <person name="Kim I."/>
            <person name="Kornbau S."/>
            <person name="Malek C.E."/>
            <person name="Menendez J.A."/>
            <person name="Moore R.J."/>
            <person name="Pinkovsky V.I."/>
            <person name="Raghavan D."/>
            <person name="Reznik A.S."/>
            <person name="Sciarra A.R."/>
            <person name="Starinsky S.F."/>
            <person name="Vaughan O."/>
            <person name="Walker S.E."/>
            <person name="Wiemann J."/>
            <person name="Butela K.A."/>
            <person name="Garlena R.A."/>
            <person name="Russell D.A."/>
            <person name="Pope W.H."/>
            <person name="Jacobs-Sera D."/>
            <person name="Hatfull G.F."/>
        </authorList>
    </citation>
    <scope>NUCLEOTIDE SEQUENCE [LARGE SCALE GENOMIC DNA]</scope>
</reference>
<dbReference type="KEGG" id="vg:65128332"/>
<evidence type="ECO:0000313" key="2">
    <source>
        <dbReference type="EMBL" id="QOC56000.1"/>
    </source>
</evidence>
<gene>
    <name evidence="2" type="primary">2</name>
    <name evidence="2" type="ORF">SEA_CLOWN_2</name>
</gene>
<dbReference type="Proteomes" id="UP000516645">
    <property type="component" value="Segment"/>
</dbReference>
<proteinExistence type="predicted"/>
<dbReference type="RefSeq" id="YP_010110042.1">
    <property type="nucleotide sequence ID" value="NC_055867.1"/>
</dbReference>
<sequence>MKHERSGEPPAALHRPPERMNPEQQVIDDIDALVDQQLAQEASGYDWNINQPGCPHPGCGWEWHGLPIGGCPGSTHEGPVYDPTNLYELPPDPGLVIDAHAREVEQFRQAVRTSPLRGARATMRDAQMRPLGELQPLGFTITPAENDEFEAAWERMRDIVTDVSRQISVTFELVGEATRSWHAALFGAFPATPPAPETPQARALPRPSKTPPMWANDPTRSRRARR</sequence>
<dbReference type="EMBL" id="MT771343">
    <property type="protein sequence ID" value="QOC56000.1"/>
    <property type="molecule type" value="Genomic_DNA"/>
</dbReference>
<organism evidence="2 3">
    <name type="scientific">Gordonia phage Clown</name>
    <dbReference type="NCBI Taxonomy" id="2759393"/>
    <lineage>
        <taxon>Viruses</taxon>
        <taxon>Duplodnaviria</taxon>
        <taxon>Heunggongvirae</taxon>
        <taxon>Uroviricota</taxon>
        <taxon>Caudoviricetes</taxon>
        <taxon>Stackebrandtviridae</taxon>
        <taxon>Frickvirinae</taxon>
        <taxon>Clownvirus</taxon>
        <taxon>Clownvirus clown</taxon>
    </lineage>
</organism>